<comment type="caution">
    <text evidence="1">The sequence shown here is derived from an EMBL/GenBank/DDBJ whole genome shotgun (WGS) entry which is preliminary data.</text>
</comment>
<evidence type="ECO:0000313" key="1">
    <source>
        <dbReference type="EMBL" id="EQD26141.1"/>
    </source>
</evidence>
<evidence type="ECO:0000313" key="2">
    <source>
        <dbReference type="EMBL" id="EQD50729.1"/>
    </source>
</evidence>
<reference evidence="1" key="2">
    <citation type="journal article" date="2014" name="ISME J.">
        <title>Microbial stratification in low pH oxic and suboxic macroscopic growths along an acid mine drainage.</title>
        <authorList>
            <person name="Mendez-Garcia C."/>
            <person name="Mesa V."/>
            <person name="Sprenger R.R."/>
            <person name="Richter M."/>
            <person name="Diez M.S."/>
            <person name="Solano J."/>
            <person name="Bargiela R."/>
            <person name="Golyshina O.V."/>
            <person name="Manteca A."/>
            <person name="Ramos J.L."/>
            <person name="Gallego J.R."/>
            <person name="Llorente I."/>
            <person name="Martins Dos Santos V.A."/>
            <person name="Jensen O.N."/>
            <person name="Pelaez A.I."/>
            <person name="Sanchez J."/>
            <person name="Ferrer M."/>
        </authorList>
    </citation>
    <scope>NUCLEOTIDE SEQUENCE</scope>
</reference>
<sequence length="57" mass="6777">MVVFSNIKHSQDDTCHVFRFAAHAQRNLTEVDWRFNRHFDPKIPVSRPLMAVVRRKA</sequence>
<proteinExistence type="predicted"/>
<dbReference type="AlphaFoldDB" id="T0XTM8"/>
<dbReference type="EMBL" id="AUZX01009764">
    <property type="protein sequence ID" value="EQD50729.1"/>
    <property type="molecule type" value="Genomic_DNA"/>
</dbReference>
<dbReference type="EMBL" id="AUZY01013220">
    <property type="protein sequence ID" value="EQD26141.1"/>
    <property type="molecule type" value="Genomic_DNA"/>
</dbReference>
<reference evidence="1" key="1">
    <citation type="submission" date="2013-08" db="EMBL/GenBank/DDBJ databases">
        <authorList>
            <person name="Mendez C."/>
            <person name="Richter M."/>
            <person name="Ferrer M."/>
            <person name="Sanchez J."/>
        </authorList>
    </citation>
    <scope>NUCLEOTIDE SEQUENCE</scope>
</reference>
<name>T0XTM8_9ZZZZ</name>
<organism evidence="1">
    <name type="scientific">mine drainage metagenome</name>
    <dbReference type="NCBI Taxonomy" id="410659"/>
    <lineage>
        <taxon>unclassified sequences</taxon>
        <taxon>metagenomes</taxon>
        <taxon>ecological metagenomes</taxon>
    </lineage>
</organism>
<accession>T0XTM8</accession>
<protein>
    <submittedName>
        <fullName evidence="1">ISXo5 transposase</fullName>
    </submittedName>
</protein>
<gene>
    <name evidence="2" type="ORF">B1A_13354</name>
    <name evidence="1" type="ORF">B1B_19665</name>
</gene>